<keyword evidence="2" id="KW-1185">Reference proteome</keyword>
<reference evidence="1 2" key="1">
    <citation type="submission" date="2019-03" db="EMBL/GenBank/DDBJ databases">
        <title>Genomic Encyclopedia of Type Strains, Phase IV (KMG-IV): sequencing the most valuable type-strain genomes for metagenomic binning, comparative biology and taxonomic classification.</title>
        <authorList>
            <person name="Goeker M."/>
        </authorList>
    </citation>
    <scope>NUCLEOTIDE SEQUENCE [LARGE SCALE GENOMIC DNA]</scope>
    <source>
        <strain evidence="1 2">DSM 25964</strain>
    </source>
</reference>
<dbReference type="AlphaFoldDB" id="A0A4R8MDI5"/>
<name>A0A4R8MDI5_9BACT</name>
<gene>
    <name evidence="1" type="ORF">C8D99_104120</name>
</gene>
<dbReference type="RefSeq" id="WP_208321081.1">
    <property type="nucleotide sequence ID" value="NZ_SORI01000004.1"/>
</dbReference>
<sequence>MSNMVILKSWIEGTRPLLWNAFSVSMLTGEKKRKTGSAGNNPDEWKQTVLATPERRLFVKGSYLFSCLRDAARFTREGKGTLQRSVAATLQILDEEILVDRFIPEEMFVTPEAFHNAKDKDVYIDVCGVRNPTTRGKNVRYRVACSSGWKCSFSLVFDNTLVSKIAMRSIIHDAGNLVGLGDSRSIGSGRFRVEKIEESVYISDAEKTSA</sequence>
<protein>
    <submittedName>
        <fullName evidence="1">Uncharacterized protein</fullName>
    </submittedName>
</protein>
<comment type="caution">
    <text evidence="1">The sequence shown here is derived from an EMBL/GenBank/DDBJ whole genome shotgun (WGS) entry which is preliminary data.</text>
</comment>
<proteinExistence type="predicted"/>
<dbReference type="EMBL" id="SORI01000004">
    <property type="protein sequence ID" value="TDY61876.1"/>
    <property type="molecule type" value="Genomic_DNA"/>
</dbReference>
<accession>A0A4R8MDI5</accession>
<evidence type="ECO:0000313" key="1">
    <source>
        <dbReference type="EMBL" id="TDY61876.1"/>
    </source>
</evidence>
<dbReference type="Proteomes" id="UP000295066">
    <property type="component" value="Unassembled WGS sequence"/>
</dbReference>
<evidence type="ECO:0000313" key="2">
    <source>
        <dbReference type="Proteomes" id="UP000295066"/>
    </source>
</evidence>
<organism evidence="1 2">
    <name type="scientific">Aminivibrio pyruvatiphilus</name>
    <dbReference type="NCBI Taxonomy" id="1005740"/>
    <lineage>
        <taxon>Bacteria</taxon>
        <taxon>Thermotogati</taxon>
        <taxon>Synergistota</taxon>
        <taxon>Synergistia</taxon>
        <taxon>Synergistales</taxon>
        <taxon>Aminobacteriaceae</taxon>
        <taxon>Aminivibrio</taxon>
    </lineage>
</organism>